<proteinExistence type="predicted"/>
<evidence type="ECO:0000259" key="4">
    <source>
        <dbReference type="PROSITE" id="PS51755"/>
    </source>
</evidence>
<dbReference type="PROSITE" id="PS51755">
    <property type="entry name" value="OMPR_PHOB"/>
    <property type="match status" value="1"/>
</dbReference>
<comment type="caution">
    <text evidence="5">The sequence shown here is derived from an EMBL/GenBank/DDBJ whole genome shotgun (WGS) entry which is preliminary data.</text>
</comment>
<dbReference type="GO" id="GO:0003677">
    <property type="term" value="F:DNA binding"/>
    <property type="evidence" value="ECO:0007669"/>
    <property type="project" value="UniProtKB-UniRule"/>
</dbReference>
<dbReference type="AlphaFoldDB" id="A0A937CMR7"/>
<dbReference type="SMART" id="SM00862">
    <property type="entry name" value="Trans_reg_C"/>
    <property type="match status" value="1"/>
</dbReference>
<evidence type="ECO:0000256" key="2">
    <source>
        <dbReference type="PROSITE-ProRule" id="PRU00339"/>
    </source>
</evidence>
<dbReference type="PANTHER" id="PTHR12558">
    <property type="entry name" value="CELL DIVISION CYCLE 16,23,27"/>
    <property type="match status" value="1"/>
</dbReference>
<dbReference type="Pfam" id="PF00486">
    <property type="entry name" value="Trans_reg_C"/>
    <property type="match status" value="1"/>
</dbReference>
<dbReference type="InterPro" id="IPR019734">
    <property type="entry name" value="TPR_rpt"/>
</dbReference>
<dbReference type="Gene3D" id="3.40.50.10070">
    <property type="entry name" value="TolB, N-terminal domain"/>
    <property type="match status" value="1"/>
</dbReference>
<dbReference type="Pfam" id="PF14559">
    <property type="entry name" value="TPR_19"/>
    <property type="match status" value="1"/>
</dbReference>
<dbReference type="Gene3D" id="1.10.10.10">
    <property type="entry name" value="Winged helix-like DNA-binding domain superfamily/Winged helix DNA-binding domain"/>
    <property type="match status" value="1"/>
</dbReference>
<protein>
    <submittedName>
        <fullName evidence="5">Winged helix-turn-helix domain-containing protein</fullName>
    </submittedName>
</protein>
<dbReference type="InterPro" id="IPR036388">
    <property type="entry name" value="WH-like_DNA-bd_sf"/>
</dbReference>
<feature type="domain" description="OmpR/PhoB-type" evidence="4">
    <location>
        <begin position="3"/>
        <end position="101"/>
    </location>
</feature>
<dbReference type="CDD" id="cd00383">
    <property type="entry name" value="trans_reg_C"/>
    <property type="match status" value="1"/>
</dbReference>
<dbReference type="GO" id="GO:0000160">
    <property type="term" value="P:phosphorelay signal transduction system"/>
    <property type="evidence" value="ECO:0007669"/>
    <property type="project" value="InterPro"/>
</dbReference>
<dbReference type="SUPFAM" id="SSF46894">
    <property type="entry name" value="C-terminal effector domain of the bipartite response regulators"/>
    <property type="match status" value="1"/>
</dbReference>
<feature type="repeat" description="TPR" evidence="2">
    <location>
        <begin position="376"/>
        <end position="409"/>
    </location>
</feature>
<organism evidence="5 6">
    <name type="scientific">Rhizobium setariae</name>
    <dbReference type="NCBI Taxonomy" id="2801340"/>
    <lineage>
        <taxon>Bacteria</taxon>
        <taxon>Pseudomonadati</taxon>
        <taxon>Pseudomonadota</taxon>
        <taxon>Alphaproteobacteria</taxon>
        <taxon>Hyphomicrobiales</taxon>
        <taxon>Rhizobiaceae</taxon>
        <taxon>Rhizobium/Agrobacterium group</taxon>
        <taxon>Rhizobium</taxon>
    </lineage>
</organism>
<name>A0A937CMR7_9HYPH</name>
<keyword evidence="2" id="KW-0802">TPR repeat</keyword>
<dbReference type="InterPro" id="IPR011990">
    <property type="entry name" value="TPR-like_helical_dom_sf"/>
</dbReference>
<gene>
    <name evidence="5" type="ORF">JJB09_13405</name>
</gene>
<keyword evidence="6" id="KW-1185">Reference proteome</keyword>
<dbReference type="GO" id="GO:0006355">
    <property type="term" value="P:regulation of DNA-templated transcription"/>
    <property type="evidence" value="ECO:0007669"/>
    <property type="project" value="InterPro"/>
</dbReference>
<evidence type="ECO:0000313" key="5">
    <source>
        <dbReference type="EMBL" id="MBL0373026.1"/>
    </source>
</evidence>
<reference evidence="5" key="1">
    <citation type="submission" date="2021-01" db="EMBL/GenBank/DDBJ databases">
        <title>Rhizobium sp. strain KVB221 16S ribosomal RNA gene Genome sequencing and assembly.</title>
        <authorList>
            <person name="Kang M."/>
        </authorList>
    </citation>
    <scope>NUCLEOTIDE SEQUENCE</scope>
    <source>
        <strain evidence="5">KVB221</strain>
    </source>
</reference>
<dbReference type="PROSITE" id="PS50005">
    <property type="entry name" value="TPR"/>
    <property type="match status" value="1"/>
</dbReference>
<dbReference type="InterPro" id="IPR001867">
    <property type="entry name" value="OmpR/PhoB-type_DNA-bd"/>
</dbReference>
<dbReference type="PANTHER" id="PTHR12558:SF13">
    <property type="entry name" value="CELL DIVISION CYCLE PROTEIN 27 HOMOLOG"/>
    <property type="match status" value="1"/>
</dbReference>
<evidence type="ECO:0000313" key="6">
    <source>
        <dbReference type="Proteomes" id="UP000633219"/>
    </source>
</evidence>
<dbReference type="EMBL" id="JAEQNC010000006">
    <property type="protein sequence ID" value="MBL0373026.1"/>
    <property type="molecule type" value="Genomic_DNA"/>
</dbReference>
<feature type="DNA-binding region" description="OmpR/PhoB-type" evidence="3">
    <location>
        <begin position="3"/>
        <end position="101"/>
    </location>
</feature>
<dbReference type="Proteomes" id="UP000633219">
    <property type="component" value="Unassembled WGS sequence"/>
</dbReference>
<dbReference type="Gene3D" id="1.25.40.10">
    <property type="entry name" value="Tetratricopeptide repeat domain"/>
    <property type="match status" value="1"/>
</dbReference>
<keyword evidence="1 3" id="KW-0238">DNA-binding</keyword>
<dbReference type="SUPFAM" id="SSF48452">
    <property type="entry name" value="TPR-like"/>
    <property type="match status" value="1"/>
</dbReference>
<dbReference type="InterPro" id="IPR016032">
    <property type="entry name" value="Sig_transdc_resp-reg_C-effctor"/>
</dbReference>
<dbReference type="SMART" id="SM00028">
    <property type="entry name" value="TPR"/>
    <property type="match status" value="2"/>
</dbReference>
<dbReference type="RefSeq" id="WP_201658733.1">
    <property type="nucleotide sequence ID" value="NZ_JAEQNC010000006.1"/>
</dbReference>
<sequence>MAEQRYAFGQFHLDPASGELKRDGEKVALGQRGTALLKTLLEADGQPIGKDALIEAAWPGTIVEEGNLSVQVASLRKVLGLRPDGQDWIVTVPRLGYRLVKPTIATPGDMHAVIPTLAVLPFDNLSGDPEQAYFTDGIVDDIITALSRFKSFAVVARNSSFAYRGHDANVLQSVASDLGVRYVLEGSLRKSGDRLRISAQLVDTAGNVSLWARKFDGDLSDVFEFQDRITEAVAIVIEPELHKAELERLRRERPSGSMEAYDIYLQALAKILTETAQQNAEAHELLERALALEPANPNILALASYVLEHRKTVGWPPFGPDDNARCFDLARRGLEHADGDTTVMAICGMSLIQVASEYDWGMAVLQAAVDANPNNIAVAARAGVGHLLCGDLDRAVKYLTKAHSLSPRDPYAHITLCGLADVELVRGNFEQSIEWAMRALALNPNFDPTLWMLIAANTHLGRPQEAKGYLEHLQRISPGITIASIEVAQNSKAGDRLLILLEGLRQAGLPES</sequence>
<evidence type="ECO:0000256" key="1">
    <source>
        <dbReference type="ARBA" id="ARBA00023125"/>
    </source>
</evidence>
<accession>A0A937CMR7</accession>
<evidence type="ECO:0000256" key="3">
    <source>
        <dbReference type="PROSITE-ProRule" id="PRU01091"/>
    </source>
</evidence>